<evidence type="ECO:0000256" key="2">
    <source>
        <dbReference type="ARBA" id="ARBA00009634"/>
    </source>
</evidence>
<dbReference type="EMBL" id="CATNWA010015337">
    <property type="protein sequence ID" value="CAI9582147.1"/>
    <property type="molecule type" value="Genomic_DNA"/>
</dbReference>
<evidence type="ECO:0000313" key="18">
    <source>
        <dbReference type="EMBL" id="CAI9582147.1"/>
    </source>
</evidence>
<keyword evidence="8" id="KW-0967">Endosome</keyword>
<evidence type="ECO:0000256" key="8">
    <source>
        <dbReference type="ARBA" id="ARBA00022753"/>
    </source>
</evidence>
<keyword evidence="11 16" id="KW-0472">Membrane</keyword>
<evidence type="ECO:0000256" key="1">
    <source>
        <dbReference type="ARBA" id="ARBA00004177"/>
    </source>
</evidence>
<evidence type="ECO:0000256" key="3">
    <source>
        <dbReference type="ARBA" id="ARBA00022588"/>
    </source>
</evidence>
<evidence type="ECO:0000256" key="7">
    <source>
        <dbReference type="ARBA" id="ARBA00022737"/>
    </source>
</evidence>
<comment type="similarity">
    <text evidence="2">Belongs to the Toll-like receptor family.</text>
</comment>
<dbReference type="PROSITE" id="PS50104">
    <property type="entry name" value="TIR"/>
    <property type="match status" value="1"/>
</dbReference>
<dbReference type="InterPro" id="IPR035897">
    <property type="entry name" value="Toll_tir_struct_dom_sf"/>
</dbReference>
<proteinExistence type="inferred from homology"/>
<dbReference type="PANTHER" id="PTHR47410">
    <property type="entry name" value="TOLL-LIKE RECEPTOR 7-RELATED"/>
    <property type="match status" value="1"/>
</dbReference>
<keyword evidence="14" id="KW-0395">Inflammatory response</keyword>
<evidence type="ECO:0000313" key="19">
    <source>
        <dbReference type="Proteomes" id="UP001162483"/>
    </source>
</evidence>
<evidence type="ECO:0000256" key="15">
    <source>
        <dbReference type="ARBA" id="ARBA00046288"/>
    </source>
</evidence>
<evidence type="ECO:0000256" key="16">
    <source>
        <dbReference type="SAM" id="Phobius"/>
    </source>
</evidence>
<keyword evidence="13" id="KW-0325">Glycoprotein</keyword>
<keyword evidence="5 16" id="KW-0812">Transmembrane</keyword>
<dbReference type="Pfam" id="PF00560">
    <property type="entry name" value="LRR_1"/>
    <property type="match status" value="1"/>
</dbReference>
<dbReference type="PROSITE" id="PS51450">
    <property type="entry name" value="LRR"/>
    <property type="match status" value="3"/>
</dbReference>
<comment type="caution">
    <text evidence="18">The sequence shown here is derived from an EMBL/GenBank/DDBJ whole genome shotgun (WGS) entry which is preliminary data.</text>
</comment>
<evidence type="ECO:0000256" key="10">
    <source>
        <dbReference type="ARBA" id="ARBA00022989"/>
    </source>
</evidence>
<evidence type="ECO:0000256" key="12">
    <source>
        <dbReference type="ARBA" id="ARBA00023170"/>
    </source>
</evidence>
<dbReference type="Pfam" id="PF01582">
    <property type="entry name" value="TIR"/>
    <property type="match status" value="1"/>
</dbReference>
<evidence type="ECO:0000256" key="13">
    <source>
        <dbReference type="ARBA" id="ARBA00023180"/>
    </source>
</evidence>
<dbReference type="SMART" id="SM00369">
    <property type="entry name" value="LRR_TYP"/>
    <property type="match status" value="6"/>
</dbReference>
<evidence type="ECO:0000256" key="5">
    <source>
        <dbReference type="ARBA" id="ARBA00022692"/>
    </source>
</evidence>
<dbReference type="SMART" id="SM00255">
    <property type="entry name" value="TIR"/>
    <property type="match status" value="1"/>
</dbReference>
<dbReference type="Pfam" id="PF13855">
    <property type="entry name" value="LRR_8"/>
    <property type="match status" value="3"/>
</dbReference>
<feature type="transmembrane region" description="Helical" evidence="16">
    <location>
        <begin position="358"/>
        <end position="383"/>
    </location>
</feature>
<keyword evidence="12" id="KW-0675">Receptor</keyword>
<gene>
    <name evidence="18" type="ORF">SPARVUS_LOCUS9603549</name>
</gene>
<reference evidence="18" key="1">
    <citation type="submission" date="2023-05" db="EMBL/GenBank/DDBJ databases">
        <authorList>
            <person name="Stuckert A."/>
        </authorList>
    </citation>
    <scope>NUCLEOTIDE SEQUENCE</scope>
</reference>
<evidence type="ECO:0000259" key="17">
    <source>
        <dbReference type="PROSITE" id="PS50104"/>
    </source>
</evidence>
<evidence type="ECO:0000256" key="14">
    <source>
        <dbReference type="ARBA" id="ARBA00023198"/>
    </source>
</evidence>
<dbReference type="PRINTS" id="PR01537">
    <property type="entry name" value="INTRLKN1R1F"/>
</dbReference>
<dbReference type="SMART" id="SM00082">
    <property type="entry name" value="LRRCT"/>
    <property type="match status" value="1"/>
</dbReference>
<dbReference type="Proteomes" id="UP001162483">
    <property type="component" value="Unassembled WGS sequence"/>
</dbReference>
<dbReference type="InterPro" id="IPR001611">
    <property type="entry name" value="Leu-rich_rpt"/>
</dbReference>
<dbReference type="SUPFAM" id="SSF52058">
    <property type="entry name" value="L domain-like"/>
    <property type="match status" value="1"/>
</dbReference>
<evidence type="ECO:0000256" key="4">
    <source>
        <dbReference type="ARBA" id="ARBA00022614"/>
    </source>
</evidence>
<keyword evidence="4" id="KW-0433">Leucine-rich repeat</keyword>
<keyword evidence="3" id="KW-0399">Innate immunity</keyword>
<dbReference type="Gene3D" id="3.80.10.10">
    <property type="entry name" value="Ribonuclease Inhibitor"/>
    <property type="match status" value="1"/>
</dbReference>
<dbReference type="InterPro" id="IPR032675">
    <property type="entry name" value="LRR_dom_sf"/>
</dbReference>
<feature type="domain" description="TIR" evidence="17">
    <location>
        <begin position="406"/>
        <end position="550"/>
    </location>
</feature>
<evidence type="ECO:0000256" key="9">
    <source>
        <dbReference type="ARBA" id="ARBA00022859"/>
    </source>
</evidence>
<keyword evidence="7" id="KW-0677">Repeat</keyword>
<organism evidence="18 19">
    <name type="scientific">Staurois parvus</name>
    <dbReference type="NCBI Taxonomy" id="386267"/>
    <lineage>
        <taxon>Eukaryota</taxon>
        <taxon>Metazoa</taxon>
        <taxon>Chordata</taxon>
        <taxon>Craniata</taxon>
        <taxon>Vertebrata</taxon>
        <taxon>Euteleostomi</taxon>
        <taxon>Amphibia</taxon>
        <taxon>Batrachia</taxon>
        <taxon>Anura</taxon>
        <taxon>Neobatrachia</taxon>
        <taxon>Ranoidea</taxon>
        <taxon>Ranidae</taxon>
        <taxon>Staurois</taxon>
    </lineage>
</organism>
<keyword evidence="19" id="KW-1185">Reference proteome</keyword>
<dbReference type="InterPro" id="IPR000157">
    <property type="entry name" value="TIR_dom"/>
</dbReference>
<accession>A0ABN9EBN9</accession>
<keyword evidence="10 16" id="KW-1133">Transmembrane helix</keyword>
<dbReference type="InterPro" id="IPR003591">
    <property type="entry name" value="Leu-rich_rpt_typical-subtyp"/>
</dbReference>
<keyword evidence="6" id="KW-0732">Signal</keyword>
<protein>
    <recommendedName>
        <fullName evidence="17">TIR domain-containing protein</fullName>
    </recommendedName>
</protein>
<evidence type="ECO:0000256" key="6">
    <source>
        <dbReference type="ARBA" id="ARBA00022729"/>
    </source>
</evidence>
<comment type="subcellular location">
    <subcellularLocation>
        <location evidence="15">Endomembrane system</location>
        <topology evidence="15">Single-pass type I membrane protein</topology>
    </subcellularLocation>
    <subcellularLocation>
        <location evidence="1">Endosome</location>
    </subcellularLocation>
</comment>
<name>A0ABN9EBN9_9NEOB</name>
<dbReference type="SMART" id="SM00365">
    <property type="entry name" value="LRR_SD22"/>
    <property type="match status" value="5"/>
</dbReference>
<evidence type="ECO:0000256" key="11">
    <source>
        <dbReference type="ARBA" id="ARBA00023136"/>
    </source>
</evidence>
<keyword evidence="9" id="KW-0391">Immunity</keyword>
<dbReference type="PANTHER" id="PTHR47410:SF1">
    <property type="entry name" value="TOLL-LIKE RECEPTOR 8"/>
    <property type="match status" value="1"/>
</dbReference>
<dbReference type="InterPro" id="IPR000483">
    <property type="entry name" value="Cys-rich_flank_reg_C"/>
</dbReference>
<sequence length="570" mass="66422">MNNLVKPLCSRYGKTLDLSLNSIFFIDPEEFHPFSDIACLNLSSNGMGQDLNGTEFRYLQNLAYLDLSFNKLDFASINAFQELKKLEVLDVSYNKHYFIVQGVTHHLKFIENLAKLAVLNLSWNEISTLTEPQVYSSSLKELRFAGNRLDVLWKKDDHRYTGLFHNFTNLSILDISYNRLITIPDEALCQLPENLTELYLHHNELVFFGWKNLTCFKNLKILDLSHNKITMIIAHLRNYTMSLETLIINHNYIQTLTDAFLIGLHSLTDLDLSYNHIQNINKSIFLSGNQNYLKVLRLKGNPFECTCEIVDFINWINSNNVNIPRLATDVTCATPDKWKKHGIISFDIHTCNMDFTELLLFLVSFVLIVPLTVLPIMSNLFYWDIWYIYHWCMARLMYSKVPSSETIYDAFITYDEKDLAVSDWVINDLCDQLENRGGKHILLCLEERDWEPGKAIVDNIAESINQSKKTLFVLTKNYVKSGKFRTAFYLAMQKLMDENRDVIIIILLQPVLQHSQYLRLRKKICKSSILEWPTNPHAESLFWQKIKNVLLTENISRYNNLYTDSIAVVR</sequence>
<dbReference type="Gene3D" id="3.40.50.10140">
    <property type="entry name" value="Toll/interleukin-1 receptor homology (TIR) domain"/>
    <property type="match status" value="1"/>
</dbReference>
<dbReference type="SUPFAM" id="SSF52200">
    <property type="entry name" value="Toll/Interleukin receptor TIR domain"/>
    <property type="match status" value="1"/>
</dbReference>